<evidence type="ECO:0000313" key="2">
    <source>
        <dbReference type="EMBL" id="SJZ46255.1"/>
    </source>
</evidence>
<reference evidence="2 3" key="1">
    <citation type="submission" date="2017-02" db="EMBL/GenBank/DDBJ databases">
        <authorList>
            <person name="Peterson S.W."/>
        </authorList>
    </citation>
    <scope>NUCLEOTIDE SEQUENCE [LARGE SCALE GENOMIC DNA]</scope>
    <source>
        <strain evidence="2 3">DSM 22335</strain>
    </source>
</reference>
<proteinExistence type="predicted"/>
<evidence type="ECO:0000313" key="3">
    <source>
        <dbReference type="Proteomes" id="UP000190888"/>
    </source>
</evidence>
<evidence type="ECO:0000259" key="1">
    <source>
        <dbReference type="Pfam" id="PF08818"/>
    </source>
</evidence>
<dbReference type="Gene3D" id="3.90.1150.200">
    <property type="match status" value="1"/>
</dbReference>
<organism evidence="2 3">
    <name type="scientific">Sediminibacterium ginsengisoli</name>
    <dbReference type="NCBI Taxonomy" id="413434"/>
    <lineage>
        <taxon>Bacteria</taxon>
        <taxon>Pseudomonadati</taxon>
        <taxon>Bacteroidota</taxon>
        <taxon>Chitinophagia</taxon>
        <taxon>Chitinophagales</taxon>
        <taxon>Chitinophagaceae</taxon>
        <taxon>Sediminibacterium</taxon>
    </lineage>
</organism>
<sequence length="142" mass="15678">MAKNKTIPTKNSVADFLAGVADPGRRADCIRLAEIMTKETGYEPEMWGTAIVGFGSYDYKYESGHEGSAPLVAFSPRSNAISLYTSIESEEREQLREQLGKHKSGKGCIYISKLSDVNQPVLEKLIKASVKHLRKKYPAPGK</sequence>
<accession>A0A1T4KUY5</accession>
<dbReference type="SUPFAM" id="SSF159888">
    <property type="entry name" value="YdhG-like"/>
    <property type="match status" value="1"/>
</dbReference>
<gene>
    <name evidence="2" type="ORF">SAMN04488132_102134</name>
</gene>
<protein>
    <recommendedName>
        <fullName evidence="1">YdhG-like domain-containing protein</fullName>
    </recommendedName>
</protein>
<dbReference type="STRING" id="413434.SAMN04488132_102134"/>
<name>A0A1T4KUY5_9BACT</name>
<dbReference type="EMBL" id="FUWH01000002">
    <property type="protein sequence ID" value="SJZ46255.1"/>
    <property type="molecule type" value="Genomic_DNA"/>
</dbReference>
<dbReference type="Proteomes" id="UP000190888">
    <property type="component" value="Unassembled WGS sequence"/>
</dbReference>
<dbReference type="RefSeq" id="WP_078830108.1">
    <property type="nucleotide sequence ID" value="NZ_FUWH01000002.1"/>
</dbReference>
<dbReference type="AlphaFoldDB" id="A0A1T4KUY5"/>
<keyword evidence="3" id="KW-1185">Reference proteome</keyword>
<dbReference type="InterPro" id="IPR014922">
    <property type="entry name" value="YdhG-like"/>
</dbReference>
<feature type="domain" description="YdhG-like" evidence="1">
    <location>
        <begin position="25"/>
        <end position="130"/>
    </location>
</feature>
<dbReference type="OrthoDB" id="5951444at2"/>
<dbReference type="Pfam" id="PF08818">
    <property type="entry name" value="DUF1801"/>
    <property type="match status" value="1"/>
</dbReference>